<organism evidence="1 2">
    <name type="scientific">Gellertiella hungarica</name>
    <dbReference type="NCBI Taxonomy" id="1572859"/>
    <lineage>
        <taxon>Bacteria</taxon>
        <taxon>Pseudomonadati</taxon>
        <taxon>Pseudomonadota</taxon>
        <taxon>Alphaproteobacteria</taxon>
        <taxon>Hyphomicrobiales</taxon>
        <taxon>Rhizobiaceae</taxon>
        <taxon>Gellertiella</taxon>
    </lineage>
</organism>
<dbReference type="Proteomes" id="UP000528286">
    <property type="component" value="Unassembled WGS sequence"/>
</dbReference>
<name>A0A7W6NM05_9HYPH</name>
<dbReference type="AlphaFoldDB" id="A0A7W6NM05"/>
<protein>
    <submittedName>
        <fullName evidence="1">Uncharacterized protein</fullName>
    </submittedName>
</protein>
<dbReference type="EMBL" id="JACIEZ010000006">
    <property type="protein sequence ID" value="MBB4065980.1"/>
    <property type="molecule type" value="Genomic_DNA"/>
</dbReference>
<comment type="caution">
    <text evidence="1">The sequence shown here is derived from an EMBL/GenBank/DDBJ whole genome shotgun (WGS) entry which is preliminary data.</text>
</comment>
<reference evidence="1 2" key="1">
    <citation type="submission" date="2020-08" db="EMBL/GenBank/DDBJ databases">
        <title>Genomic Encyclopedia of Type Strains, Phase IV (KMG-IV): sequencing the most valuable type-strain genomes for metagenomic binning, comparative biology and taxonomic classification.</title>
        <authorList>
            <person name="Goeker M."/>
        </authorList>
    </citation>
    <scope>NUCLEOTIDE SEQUENCE [LARGE SCALE GENOMIC DNA]</scope>
    <source>
        <strain evidence="1 2">DSM 29853</strain>
    </source>
</reference>
<proteinExistence type="predicted"/>
<evidence type="ECO:0000313" key="2">
    <source>
        <dbReference type="Proteomes" id="UP000528286"/>
    </source>
</evidence>
<evidence type="ECO:0000313" key="1">
    <source>
        <dbReference type="EMBL" id="MBB4065980.1"/>
    </source>
</evidence>
<accession>A0A7W6NM05</accession>
<gene>
    <name evidence="1" type="ORF">GGR23_003188</name>
</gene>
<sequence length="46" mass="5438">MPALLALPQNQHHLSLANFFRPFIWIILCLRTDPEEKSQFQMAHSF</sequence>
<keyword evidence="2" id="KW-1185">Reference proteome</keyword>